<gene>
    <name evidence="5" type="ORF">IV02_23935</name>
</gene>
<comment type="similarity">
    <text evidence="2">Belongs to the NADH:flavin oxidoreductase/NADH oxidase family.</text>
</comment>
<dbReference type="PATRIC" id="fig|317.174.peg.4895"/>
<feature type="domain" description="NADH:flavin oxidoreductase/NADH oxidase N-terminal" evidence="4">
    <location>
        <begin position="5"/>
        <end position="351"/>
    </location>
</feature>
<organism evidence="5 6">
    <name type="scientific">Pseudomonas syringae</name>
    <dbReference type="NCBI Taxonomy" id="317"/>
    <lineage>
        <taxon>Bacteria</taxon>
        <taxon>Pseudomonadati</taxon>
        <taxon>Pseudomonadota</taxon>
        <taxon>Gammaproteobacteria</taxon>
        <taxon>Pseudomonadales</taxon>
        <taxon>Pseudomonadaceae</taxon>
        <taxon>Pseudomonas</taxon>
    </lineage>
</organism>
<dbReference type="GO" id="GO:0010181">
    <property type="term" value="F:FMN binding"/>
    <property type="evidence" value="ECO:0007669"/>
    <property type="project" value="InterPro"/>
</dbReference>
<dbReference type="InterPro" id="IPR001155">
    <property type="entry name" value="OxRdtase_FMN_N"/>
</dbReference>
<dbReference type="Proteomes" id="UP000028643">
    <property type="component" value="Unassembled WGS sequence"/>
</dbReference>
<dbReference type="EMBL" id="JPQT01000130">
    <property type="protein sequence ID" value="KFE47184.1"/>
    <property type="molecule type" value="Genomic_DNA"/>
</dbReference>
<comment type="caution">
    <text evidence="5">The sequence shown here is derived from an EMBL/GenBank/DDBJ whole genome shotgun (WGS) entry which is preliminary data.</text>
</comment>
<evidence type="ECO:0000313" key="6">
    <source>
        <dbReference type="Proteomes" id="UP000028643"/>
    </source>
</evidence>
<dbReference type="AlphaFoldDB" id="A0A085UVH1"/>
<dbReference type="SUPFAM" id="SSF51395">
    <property type="entry name" value="FMN-linked oxidoreductases"/>
    <property type="match status" value="1"/>
</dbReference>
<dbReference type="GO" id="GO:0016628">
    <property type="term" value="F:oxidoreductase activity, acting on the CH-CH group of donors, NAD or NADP as acceptor"/>
    <property type="evidence" value="ECO:0007669"/>
    <property type="project" value="UniProtKB-ARBA"/>
</dbReference>
<evidence type="ECO:0000256" key="2">
    <source>
        <dbReference type="ARBA" id="ARBA00005979"/>
    </source>
</evidence>
<evidence type="ECO:0000313" key="5">
    <source>
        <dbReference type="EMBL" id="KFE47184.1"/>
    </source>
</evidence>
<dbReference type="InterPro" id="IPR013785">
    <property type="entry name" value="Aldolase_TIM"/>
</dbReference>
<sequence length="385" mass="42140">MHHSSLFEPVTLGFHTLKNRIVMPALTRQRSGQPGDVPTSLMATYYRQRASAGLIVSEGTQIEPRGKGYAWTPGIYSQAQIDGWREVTDAVHAEGGVIFAQLWHVGRVSHTELQPEHAAPIAPSAIQALNVKAFIETSPGAGTLVEPSMPRELTVPQIKELVEAYAQATRNALSAGFDGVEIHSANGYLVNQFISTHANQRDDEYGGSLDNRLRFLREVVQAVSAVAGPERVGVRFTPLFTSTSEDRVYIGFVEDDPHQTYIEAIKVLEQAGVAYLSIAEADWANAPDLPEAFRRDVRRTFSGRIIYAGLYDAARAARIIEAGLGDFIAFGRPFIANPDLPQRIANGWPLNKIDPASLYGGGAQGFTDYPVYCRSESDVKEEVLS</sequence>
<dbReference type="PANTHER" id="PTHR22893">
    <property type="entry name" value="NADH OXIDOREDUCTASE-RELATED"/>
    <property type="match status" value="1"/>
</dbReference>
<dbReference type="Pfam" id="PF00724">
    <property type="entry name" value="Oxidored_FMN"/>
    <property type="match status" value="1"/>
</dbReference>
<evidence type="ECO:0000256" key="1">
    <source>
        <dbReference type="ARBA" id="ARBA00001917"/>
    </source>
</evidence>
<dbReference type="RefSeq" id="WP_047578208.1">
    <property type="nucleotide sequence ID" value="NZ_JPQT01000130.1"/>
</dbReference>
<proteinExistence type="inferred from homology"/>
<comment type="cofactor">
    <cofactor evidence="1">
        <name>FMN</name>
        <dbReference type="ChEBI" id="CHEBI:58210"/>
    </cofactor>
</comment>
<reference evidence="5 6" key="1">
    <citation type="submission" date="2014-07" db="EMBL/GenBank/DDBJ databases">
        <title>Draft Genome Sequences of Environmental Pseudomonas syringae strains.</title>
        <authorList>
            <person name="Baltrus D.A."/>
            <person name="Berge O."/>
            <person name="Morris C."/>
        </authorList>
    </citation>
    <scope>NUCLEOTIDE SEQUENCE [LARGE SCALE GENOMIC DNA]</scope>
    <source>
        <strain evidence="5 6">CEB003</strain>
    </source>
</reference>
<dbReference type="CDD" id="cd02933">
    <property type="entry name" value="OYE_like_FMN"/>
    <property type="match status" value="1"/>
</dbReference>
<evidence type="ECO:0000259" key="4">
    <source>
        <dbReference type="Pfam" id="PF00724"/>
    </source>
</evidence>
<dbReference type="InterPro" id="IPR045247">
    <property type="entry name" value="Oye-like"/>
</dbReference>
<dbReference type="Gene3D" id="3.20.20.70">
    <property type="entry name" value="Aldolase class I"/>
    <property type="match status" value="1"/>
</dbReference>
<accession>A0A085UVH1</accession>
<dbReference type="NCBIfam" id="NF007899">
    <property type="entry name" value="PRK10605.1"/>
    <property type="match status" value="1"/>
</dbReference>
<dbReference type="GO" id="GO:0005829">
    <property type="term" value="C:cytosol"/>
    <property type="evidence" value="ECO:0007669"/>
    <property type="project" value="TreeGrafter"/>
</dbReference>
<keyword evidence="3" id="KW-0560">Oxidoreductase</keyword>
<protein>
    <submittedName>
        <fullName evidence="5">Oxidoreductase</fullName>
    </submittedName>
</protein>
<dbReference type="FunFam" id="3.20.20.70:FF:000059">
    <property type="entry name" value="N-ethylmaleimide reductase, FMN-linked"/>
    <property type="match status" value="1"/>
</dbReference>
<dbReference type="PANTHER" id="PTHR22893:SF91">
    <property type="entry name" value="NADPH DEHYDROGENASE 2-RELATED"/>
    <property type="match status" value="1"/>
</dbReference>
<name>A0A085UVH1_PSESX</name>
<evidence type="ECO:0000256" key="3">
    <source>
        <dbReference type="ARBA" id="ARBA00023002"/>
    </source>
</evidence>